<dbReference type="PROSITE" id="PS00623">
    <property type="entry name" value="GMC_OXRED_1"/>
    <property type="match status" value="1"/>
</dbReference>
<dbReference type="PANTHER" id="PTHR11552">
    <property type="entry name" value="GLUCOSE-METHANOL-CHOLINE GMC OXIDOREDUCTASE"/>
    <property type="match status" value="1"/>
</dbReference>
<dbReference type="InterPro" id="IPR036188">
    <property type="entry name" value="FAD/NAD-bd_sf"/>
</dbReference>
<dbReference type="GO" id="GO:0050660">
    <property type="term" value="F:flavin adenine dinucleotide binding"/>
    <property type="evidence" value="ECO:0007669"/>
    <property type="project" value="InterPro"/>
</dbReference>
<dbReference type="PROSITE" id="PS00624">
    <property type="entry name" value="GMC_OXRED_2"/>
    <property type="match status" value="1"/>
</dbReference>
<reference evidence="10" key="1">
    <citation type="submission" date="2025-08" db="UniProtKB">
        <authorList>
            <consortium name="RefSeq"/>
        </authorList>
    </citation>
    <scope>IDENTIFICATION</scope>
</reference>
<dbReference type="GO" id="GO:0016614">
    <property type="term" value="F:oxidoreductase activity, acting on CH-OH group of donors"/>
    <property type="evidence" value="ECO:0007669"/>
    <property type="project" value="InterPro"/>
</dbReference>
<evidence type="ECO:0000259" key="8">
    <source>
        <dbReference type="PROSITE" id="PS00624"/>
    </source>
</evidence>
<evidence type="ECO:0000256" key="3">
    <source>
        <dbReference type="ARBA" id="ARBA00022630"/>
    </source>
</evidence>
<evidence type="ECO:0000256" key="1">
    <source>
        <dbReference type="ARBA" id="ARBA00001974"/>
    </source>
</evidence>
<evidence type="ECO:0000256" key="6">
    <source>
        <dbReference type="RuleBase" id="RU003968"/>
    </source>
</evidence>
<protein>
    <submittedName>
        <fullName evidence="10">Glucose dehydrogenase [FAD, quinone]-like</fullName>
    </submittedName>
</protein>
<keyword evidence="3 6" id="KW-0285">Flavoprotein</keyword>
<dbReference type="AlphaFoldDB" id="A0A9W3AL65"/>
<dbReference type="SUPFAM" id="SSF51905">
    <property type="entry name" value="FAD/NAD(P)-binding domain"/>
    <property type="match status" value="1"/>
</dbReference>
<dbReference type="PANTHER" id="PTHR11552:SF147">
    <property type="entry name" value="CHOLINE DEHYDROGENASE, MITOCHONDRIAL"/>
    <property type="match status" value="1"/>
</dbReference>
<evidence type="ECO:0000256" key="5">
    <source>
        <dbReference type="PIRSR" id="PIRSR000137-2"/>
    </source>
</evidence>
<dbReference type="PIRSF" id="PIRSF000137">
    <property type="entry name" value="Alcohol_oxidase"/>
    <property type="match status" value="1"/>
</dbReference>
<dbReference type="InterPro" id="IPR012132">
    <property type="entry name" value="GMC_OxRdtase"/>
</dbReference>
<evidence type="ECO:0000256" key="2">
    <source>
        <dbReference type="ARBA" id="ARBA00010790"/>
    </source>
</evidence>
<dbReference type="RefSeq" id="XP_055888005.1">
    <property type="nucleotide sequence ID" value="XM_056032030.1"/>
</dbReference>
<dbReference type="Pfam" id="PF00732">
    <property type="entry name" value="GMC_oxred_N"/>
    <property type="match status" value="1"/>
</dbReference>
<proteinExistence type="inferred from homology"/>
<dbReference type="GeneID" id="106077470"/>
<dbReference type="InterPro" id="IPR007867">
    <property type="entry name" value="GMC_OxRtase_C"/>
</dbReference>
<dbReference type="Gene3D" id="3.50.50.60">
    <property type="entry name" value="FAD/NAD(P)-binding domain"/>
    <property type="match status" value="1"/>
</dbReference>
<organism evidence="9 10">
    <name type="scientific">Biomphalaria glabrata</name>
    <name type="common">Bloodfluke planorb</name>
    <name type="synonym">Freshwater snail</name>
    <dbReference type="NCBI Taxonomy" id="6526"/>
    <lineage>
        <taxon>Eukaryota</taxon>
        <taxon>Metazoa</taxon>
        <taxon>Spiralia</taxon>
        <taxon>Lophotrochozoa</taxon>
        <taxon>Mollusca</taxon>
        <taxon>Gastropoda</taxon>
        <taxon>Heterobranchia</taxon>
        <taxon>Euthyneura</taxon>
        <taxon>Panpulmonata</taxon>
        <taxon>Hygrophila</taxon>
        <taxon>Lymnaeoidea</taxon>
        <taxon>Planorbidae</taxon>
        <taxon>Biomphalaria</taxon>
    </lineage>
</organism>
<evidence type="ECO:0000313" key="9">
    <source>
        <dbReference type="Proteomes" id="UP001165740"/>
    </source>
</evidence>
<comment type="cofactor">
    <cofactor evidence="1 5">
        <name>FAD</name>
        <dbReference type="ChEBI" id="CHEBI:57692"/>
    </cofactor>
</comment>
<evidence type="ECO:0000313" key="10">
    <source>
        <dbReference type="RefSeq" id="XP_055888005.1"/>
    </source>
</evidence>
<feature type="domain" description="Glucose-methanol-choline oxidoreductase N-terminal" evidence="8">
    <location>
        <begin position="300"/>
        <end position="314"/>
    </location>
</feature>
<gene>
    <name evidence="10" type="primary">LOC106077470</name>
</gene>
<sequence>MTEKLISFLAVAATAVLFKFLVIDRINGPSTLALTNRFNESYDYIVVGSGSAGSVVASRLSEDPDKTVLLLEAGESDWEVDNIYTPGLATANWRSVNDWEYYSEPQNGTLTGMKTGRSFWPRGRALGGSSSINAMQYVRASRHDYDRWAEYTGVPEWNYQHILPYFKKSEDIQIAELQDSEYHGHGGPWPINRIKSHPIAQKILEAGQAIGYPLNIDYNGKTMNGISPSQVNAKNYQRYSTSRAFLHPHIGRRPNLHVAVHSHVQKVIINDKKRAVGVEVIKDGKKYTVGAKREVILSAGAIGSPQILLLSGVGPRKHLESLKIPVAADLPVGENLQDHLWFDIGIKVKEPITATLEESSSWWSYLRYYFFGSGFLGSPFQLEVLAFKSTTKEFQEKDWPDLQIHFFSILPPTTADGYGYSDEVLAEMSERNKAKYGFKCLPSLCRPESRGTLTLRSRDPFDYPIIQANYLDKQGDVDLMIRGIKDCRKLVETKTMKDIGAELTEKTSPPSCKQHQYGSDEYWACMLRFRALTIYHPVGTCKMGPAKDPTAVVDPELRVKGITGLRVVDASIMPWLVSANTNAPTIMIGEKASDLIKGVPPLKPLEHL</sequence>
<name>A0A9W3AL65_BIOGL</name>
<comment type="similarity">
    <text evidence="2 6">Belongs to the GMC oxidoreductase family.</text>
</comment>
<dbReference type="OMA" id="KRWTTFM"/>
<evidence type="ECO:0000256" key="4">
    <source>
        <dbReference type="ARBA" id="ARBA00022827"/>
    </source>
</evidence>
<dbReference type="OrthoDB" id="269227at2759"/>
<dbReference type="SUPFAM" id="SSF54373">
    <property type="entry name" value="FAD-linked reductases, C-terminal domain"/>
    <property type="match status" value="1"/>
</dbReference>
<accession>A0A9W3AL65</accession>
<keyword evidence="9" id="KW-1185">Reference proteome</keyword>
<dbReference type="InterPro" id="IPR000172">
    <property type="entry name" value="GMC_OxRdtase_N"/>
</dbReference>
<feature type="binding site" evidence="5">
    <location>
        <position position="264"/>
    </location>
    <ligand>
        <name>FAD</name>
        <dbReference type="ChEBI" id="CHEBI:57692"/>
    </ligand>
</feature>
<dbReference type="Proteomes" id="UP001165740">
    <property type="component" value="Chromosome 6"/>
</dbReference>
<dbReference type="Pfam" id="PF05199">
    <property type="entry name" value="GMC_oxred_C"/>
    <property type="match status" value="1"/>
</dbReference>
<keyword evidence="4 5" id="KW-0274">FAD</keyword>
<feature type="domain" description="Glucose-methanol-choline oxidoreductase N-terminal" evidence="7">
    <location>
        <begin position="123"/>
        <end position="146"/>
    </location>
</feature>
<evidence type="ECO:0000259" key="7">
    <source>
        <dbReference type="PROSITE" id="PS00623"/>
    </source>
</evidence>
<dbReference type="Gene3D" id="3.30.560.10">
    <property type="entry name" value="Glucose Oxidase, domain 3"/>
    <property type="match status" value="1"/>
</dbReference>